<dbReference type="GO" id="GO:0046872">
    <property type="term" value="F:metal ion binding"/>
    <property type="evidence" value="ECO:0007669"/>
    <property type="project" value="UniProtKB-KW"/>
</dbReference>
<dbReference type="Proteomes" id="UP000271554">
    <property type="component" value="Chromosome"/>
</dbReference>
<keyword evidence="1 2" id="KW-0456">Lyase</keyword>
<dbReference type="GO" id="GO:0010333">
    <property type="term" value="F:terpene synthase activity"/>
    <property type="evidence" value="ECO:0007669"/>
    <property type="project" value="InterPro"/>
</dbReference>
<evidence type="ECO:0000313" key="5">
    <source>
        <dbReference type="Proteomes" id="UP000271554"/>
    </source>
</evidence>
<protein>
    <recommendedName>
        <fullName evidence="2">Terpene synthase</fullName>
        <ecNumber evidence="2">4.2.3.-</ecNumber>
    </recommendedName>
</protein>
<name>A0A387HD14_9ACTN</name>
<comment type="cofactor">
    <cofactor evidence="2">
        <name>Mg(2+)</name>
        <dbReference type="ChEBI" id="CHEBI:18420"/>
    </cofactor>
</comment>
<dbReference type="EC" id="4.2.3.-" evidence="2"/>
<proteinExistence type="inferred from homology"/>
<dbReference type="PANTHER" id="PTHR35201:SF4">
    <property type="entry name" value="BETA-PINACENE SYNTHASE-RELATED"/>
    <property type="match status" value="1"/>
</dbReference>
<dbReference type="SMR" id="A0A387HD14"/>
<dbReference type="RefSeq" id="WP_120719838.1">
    <property type="nucleotide sequence ID" value="NZ_CP032698.1"/>
</dbReference>
<dbReference type="InterPro" id="IPR008949">
    <property type="entry name" value="Isoprenoid_synthase_dom_sf"/>
</dbReference>
<dbReference type="Gene3D" id="1.10.600.10">
    <property type="entry name" value="Farnesyl Diphosphate Synthase"/>
    <property type="match status" value="1"/>
</dbReference>
<dbReference type="KEGG" id="shun:DWB77_00715"/>
<keyword evidence="5" id="KW-1185">Reference proteome</keyword>
<gene>
    <name evidence="4" type="primary">tpc1</name>
    <name evidence="4" type="ORF">DWB77_00715</name>
</gene>
<dbReference type="AlphaFoldDB" id="A0A387HD14"/>
<dbReference type="OrthoDB" id="2989600at2"/>
<dbReference type="SFLD" id="SFLDG01020">
    <property type="entry name" value="Terpene_Cyclase_Like_2"/>
    <property type="match status" value="1"/>
</dbReference>
<accession>A0A387HD14</accession>
<dbReference type="EMBL" id="CP032698">
    <property type="protein sequence ID" value="AYG78607.1"/>
    <property type="molecule type" value="Genomic_DNA"/>
</dbReference>
<evidence type="ECO:0000256" key="2">
    <source>
        <dbReference type="RuleBase" id="RU366034"/>
    </source>
</evidence>
<dbReference type="PANTHER" id="PTHR35201">
    <property type="entry name" value="TERPENE SYNTHASE"/>
    <property type="match status" value="1"/>
</dbReference>
<keyword evidence="2" id="KW-0460">Magnesium</keyword>
<comment type="similarity">
    <text evidence="2">Belongs to the terpene synthase family.</text>
</comment>
<feature type="region of interest" description="Disordered" evidence="3">
    <location>
        <begin position="1"/>
        <end position="28"/>
    </location>
</feature>
<evidence type="ECO:0000256" key="1">
    <source>
        <dbReference type="ARBA" id="ARBA00023239"/>
    </source>
</evidence>
<keyword evidence="2" id="KW-0479">Metal-binding</keyword>
<evidence type="ECO:0000313" key="4">
    <source>
        <dbReference type="EMBL" id="AYG78607.1"/>
    </source>
</evidence>
<dbReference type="InterPro" id="IPR034686">
    <property type="entry name" value="Terpene_cyclase-like_2"/>
</dbReference>
<dbReference type="SUPFAM" id="SSF48576">
    <property type="entry name" value="Terpenoid synthases"/>
    <property type="match status" value="1"/>
</dbReference>
<sequence>MSREPFPPFDTFDLSQLRGLPPREENPEAARAEAVVREELLAVGLTQPDHAAYTSMTRYLFPVTPADRLIPMGLLNDILFYVDDRYSPHRSSLDDTMSPDVVEAMDKAIDALRNGVVAGTALPDSEAISRGFARVHDLLAHRAPPLLRERIATAVEQCLLAMRRPVKDIYVDGIPDPERYTRIRYHDSGMKVEVELADFARGFLLPDEVIRHPVIARARDITVHIGGLMNDLFSYQKEVVRNGQMFNLVPVMQGALNCSPQEAFSAAVRYVNELTAEFEQLAPTASEFAEPCPAGQVAAYLESLADQIAATYNWQFYTSRYKAVDSVVPLLRVDGV</sequence>
<reference evidence="4 5" key="1">
    <citation type="submission" date="2018-10" db="EMBL/GenBank/DDBJ databases">
        <title>Relationship between Morphology and Antimicrobial Activity in Streptomyces.</title>
        <authorList>
            <person name="Kang H.J."/>
            <person name="Kim S.B."/>
        </authorList>
    </citation>
    <scope>NUCLEOTIDE SEQUENCE [LARGE SCALE GENOMIC DNA]</scope>
    <source>
        <strain evidence="4 5">BH38</strain>
    </source>
</reference>
<organism evidence="4 5">
    <name type="scientific">Streptomyces hundungensis</name>
    <dbReference type="NCBI Taxonomy" id="1077946"/>
    <lineage>
        <taxon>Bacteria</taxon>
        <taxon>Bacillati</taxon>
        <taxon>Actinomycetota</taxon>
        <taxon>Actinomycetes</taxon>
        <taxon>Kitasatosporales</taxon>
        <taxon>Streptomycetaceae</taxon>
        <taxon>Streptomyces</taxon>
    </lineage>
</organism>
<dbReference type="Pfam" id="PF19086">
    <property type="entry name" value="Terpene_syn_C_2"/>
    <property type="match status" value="1"/>
</dbReference>
<dbReference type="SFLD" id="SFLDS00005">
    <property type="entry name" value="Isoprenoid_Synthase_Type_I"/>
    <property type="match status" value="1"/>
</dbReference>
<evidence type="ECO:0000256" key="3">
    <source>
        <dbReference type="SAM" id="MobiDB-lite"/>
    </source>
</evidence>